<evidence type="ECO:0000313" key="2">
    <source>
        <dbReference type="Proteomes" id="UP000828048"/>
    </source>
</evidence>
<gene>
    <name evidence="1" type="ORF">Vadar_016528</name>
</gene>
<accession>A0ACB7ZKM8</accession>
<proteinExistence type="predicted"/>
<reference evidence="1 2" key="1">
    <citation type="journal article" date="2021" name="Hortic Res">
        <title>High-quality reference genome and annotation aids understanding of berry development for evergreen blueberry (Vaccinium darrowii).</title>
        <authorList>
            <person name="Yu J."/>
            <person name="Hulse-Kemp A.M."/>
            <person name="Babiker E."/>
            <person name="Staton M."/>
        </authorList>
    </citation>
    <scope>NUCLEOTIDE SEQUENCE [LARGE SCALE GENOMIC DNA]</scope>
    <source>
        <strain evidence="2">cv. NJ 8807/NJ 8810</strain>
        <tissue evidence="1">Young leaf</tissue>
    </source>
</reference>
<name>A0ACB7ZKM8_9ERIC</name>
<dbReference type="Proteomes" id="UP000828048">
    <property type="component" value="Chromosome 9"/>
</dbReference>
<evidence type="ECO:0000313" key="1">
    <source>
        <dbReference type="EMBL" id="KAH7866160.1"/>
    </source>
</evidence>
<comment type="caution">
    <text evidence="1">The sequence shown here is derived from an EMBL/GenBank/DDBJ whole genome shotgun (WGS) entry which is preliminary data.</text>
</comment>
<organism evidence="1 2">
    <name type="scientific">Vaccinium darrowii</name>
    <dbReference type="NCBI Taxonomy" id="229202"/>
    <lineage>
        <taxon>Eukaryota</taxon>
        <taxon>Viridiplantae</taxon>
        <taxon>Streptophyta</taxon>
        <taxon>Embryophyta</taxon>
        <taxon>Tracheophyta</taxon>
        <taxon>Spermatophyta</taxon>
        <taxon>Magnoliopsida</taxon>
        <taxon>eudicotyledons</taxon>
        <taxon>Gunneridae</taxon>
        <taxon>Pentapetalae</taxon>
        <taxon>asterids</taxon>
        <taxon>Ericales</taxon>
        <taxon>Ericaceae</taxon>
        <taxon>Vaccinioideae</taxon>
        <taxon>Vaccinieae</taxon>
        <taxon>Vaccinium</taxon>
    </lineage>
</organism>
<keyword evidence="2" id="KW-1185">Reference proteome</keyword>
<dbReference type="EMBL" id="CM037159">
    <property type="protein sequence ID" value="KAH7866160.1"/>
    <property type="molecule type" value="Genomic_DNA"/>
</dbReference>
<sequence length="388" mass="44759">MILWGYKKEKLAPKAHHPFFPHSLSSLPIFISKANKQSISPPTPPPSLAFPCSPKNSWQPIMTVHTATPSYWLNWRFVVCAICVLVSIVVGSIVIIKHEGPRNSKQGSREAGKEPAGVLYEDEVWKPCLKTIHPAWLLAFRVVAFFVLLVLLILNVAVDGGDIFYYYTQWTFTLITLYFGLGSLLSMYGCFQYHNKVGGDETYNGTFDAERGTYVENSNASLGGKHLQSTEQRQVRQTAGFWSYIFQIVFQMNAGAVMLTDCVFWLLIVPFLEIKDYNLNFWIINMHTINAVFLLVDTSLNCLRFPWFRIAYFFLWTAIYVIFQWIVHACFSLWWPYPFLDLSSPFAPLWYSSVGFMHIPCFGIFVLIMKMKHSLLSRWFPHSYQCVR</sequence>
<protein>
    <submittedName>
        <fullName evidence="1">Uncharacterized protein</fullName>
    </submittedName>
</protein>